<feature type="chain" id="PRO_5046077932" description="Energy transducer TonB" evidence="2">
    <location>
        <begin position="19"/>
        <end position="54"/>
    </location>
</feature>
<evidence type="ECO:0008006" key="5">
    <source>
        <dbReference type="Google" id="ProtNLM"/>
    </source>
</evidence>
<organism evidence="3 4">
    <name type="scientific">Labrys wisconsinensis</name>
    <dbReference type="NCBI Taxonomy" id="425677"/>
    <lineage>
        <taxon>Bacteria</taxon>
        <taxon>Pseudomonadati</taxon>
        <taxon>Pseudomonadota</taxon>
        <taxon>Alphaproteobacteria</taxon>
        <taxon>Hyphomicrobiales</taxon>
        <taxon>Xanthobacteraceae</taxon>
        <taxon>Labrys</taxon>
    </lineage>
</organism>
<proteinExistence type="predicted"/>
<comment type="caution">
    <text evidence="3">The sequence shown here is derived from an EMBL/GenBank/DDBJ whole genome shotgun (WGS) entry which is preliminary data.</text>
</comment>
<feature type="compositionally biased region" description="Polar residues" evidence="1">
    <location>
        <begin position="29"/>
        <end position="46"/>
    </location>
</feature>
<evidence type="ECO:0000313" key="3">
    <source>
        <dbReference type="EMBL" id="MDQ0475256.1"/>
    </source>
</evidence>
<feature type="signal peptide" evidence="2">
    <location>
        <begin position="1"/>
        <end position="18"/>
    </location>
</feature>
<gene>
    <name evidence="3" type="ORF">QO011_008298</name>
</gene>
<dbReference type="Proteomes" id="UP001242480">
    <property type="component" value="Unassembled WGS sequence"/>
</dbReference>
<name>A0ABU0JLT7_9HYPH</name>
<feature type="region of interest" description="Disordered" evidence="1">
    <location>
        <begin position="29"/>
        <end position="54"/>
    </location>
</feature>
<sequence>MVTSLLILAAHVALLVGAMPSQDIRPDPTLTTIKVSGTAPSSQADAQANKGEAR</sequence>
<accession>A0ABU0JLT7</accession>
<reference evidence="3 4" key="1">
    <citation type="submission" date="2023-07" db="EMBL/GenBank/DDBJ databases">
        <title>Genomic Encyclopedia of Type Strains, Phase IV (KMG-IV): sequencing the most valuable type-strain genomes for metagenomic binning, comparative biology and taxonomic classification.</title>
        <authorList>
            <person name="Goeker M."/>
        </authorList>
    </citation>
    <scope>NUCLEOTIDE SEQUENCE [LARGE SCALE GENOMIC DNA]</scope>
    <source>
        <strain evidence="3 4">DSM 19619</strain>
    </source>
</reference>
<dbReference type="RefSeq" id="WP_307286234.1">
    <property type="nucleotide sequence ID" value="NZ_JAUSVX010000032.1"/>
</dbReference>
<keyword evidence="4" id="KW-1185">Reference proteome</keyword>
<dbReference type="EMBL" id="JAUSVX010000032">
    <property type="protein sequence ID" value="MDQ0475256.1"/>
    <property type="molecule type" value="Genomic_DNA"/>
</dbReference>
<evidence type="ECO:0000256" key="2">
    <source>
        <dbReference type="SAM" id="SignalP"/>
    </source>
</evidence>
<evidence type="ECO:0000256" key="1">
    <source>
        <dbReference type="SAM" id="MobiDB-lite"/>
    </source>
</evidence>
<protein>
    <recommendedName>
        <fullName evidence="5">Energy transducer TonB</fullName>
    </recommendedName>
</protein>
<evidence type="ECO:0000313" key="4">
    <source>
        <dbReference type="Proteomes" id="UP001242480"/>
    </source>
</evidence>
<keyword evidence="2" id="KW-0732">Signal</keyword>